<evidence type="ECO:0000313" key="1">
    <source>
        <dbReference type="EMBL" id="PKI33502.1"/>
    </source>
</evidence>
<dbReference type="AlphaFoldDB" id="A0A2I0HP76"/>
<sequence length="128" mass="13120">MRLTRVVNKAVVIQFLLFAFLLISATWGRPLNEGSHSSSIPSSSLRFHGDVVRGFEVVLESMSIGAVKKSGPSPGGGGHRLPTTLGGIKNSGPSPGGGGHRLKETLGATKNSGPSPGEGHSAVSGNKH</sequence>
<dbReference type="PANTHER" id="PTHR34663:SF9">
    <property type="entry name" value="OS06G0637400 PROTEIN"/>
    <property type="match status" value="1"/>
</dbReference>
<evidence type="ECO:0000313" key="2">
    <source>
        <dbReference type="Proteomes" id="UP000233551"/>
    </source>
</evidence>
<gene>
    <name evidence="1" type="ORF">CRG98_046058</name>
</gene>
<dbReference type="PANTHER" id="PTHR34663">
    <property type="entry name" value="OS06G0637400 PROTEIN"/>
    <property type="match status" value="1"/>
</dbReference>
<protein>
    <submittedName>
        <fullName evidence="1">Uncharacterized protein</fullName>
    </submittedName>
</protein>
<proteinExistence type="predicted"/>
<dbReference type="OrthoDB" id="1936010at2759"/>
<accession>A0A2I0HP76</accession>
<name>A0A2I0HP76_PUNGR</name>
<dbReference type="InterPro" id="IPR044700">
    <property type="entry name" value="PIP2/PIPL1"/>
</dbReference>
<dbReference type="GO" id="GO:0050793">
    <property type="term" value="P:regulation of developmental process"/>
    <property type="evidence" value="ECO:0007669"/>
    <property type="project" value="InterPro"/>
</dbReference>
<dbReference type="GO" id="GO:0045087">
    <property type="term" value="P:innate immune response"/>
    <property type="evidence" value="ECO:0007669"/>
    <property type="project" value="InterPro"/>
</dbReference>
<keyword evidence="2" id="KW-1185">Reference proteome</keyword>
<reference evidence="1 2" key="1">
    <citation type="submission" date="2017-11" db="EMBL/GenBank/DDBJ databases">
        <title>De-novo sequencing of pomegranate (Punica granatum L.) genome.</title>
        <authorList>
            <person name="Akparov Z."/>
            <person name="Amiraslanov A."/>
            <person name="Hajiyeva S."/>
            <person name="Abbasov M."/>
            <person name="Kaur K."/>
            <person name="Hamwieh A."/>
            <person name="Solovyev V."/>
            <person name="Salamov A."/>
            <person name="Braich B."/>
            <person name="Kosarev P."/>
            <person name="Mahmoud A."/>
            <person name="Hajiyev E."/>
            <person name="Babayeva S."/>
            <person name="Izzatullayeva V."/>
            <person name="Mammadov A."/>
            <person name="Mammadov A."/>
            <person name="Sharifova S."/>
            <person name="Ojaghi J."/>
            <person name="Eynullazada K."/>
            <person name="Bayramov B."/>
            <person name="Abdulazimova A."/>
            <person name="Shahmuradov I."/>
        </authorList>
    </citation>
    <scope>NUCLEOTIDE SEQUENCE [LARGE SCALE GENOMIC DNA]</scope>
    <source>
        <strain evidence="2">cv. AG2017</strain>
        <tissue evidence="1">Leaf</tissue>
    </source>
</reference>
<dbReference type="Proteomes" id="UP000233551">
    <property type="component" value="Unassembled WGS sequence"/>
</dbReference>
<comment type="caution">
    <text evidence="1">The sequence shown here is derived from an EMBL/GenBank/DDBJ whole genome shotgun (WGS) entry which is preliminary data.</text>
</comment>
<dbReference type="GeneID" id="116197467"/>
<dbReference type="EMBL" id="PGOL01006560">
    <property type="protein sequence ID" value="PKI33502.1"/>
    <property type="molecule type" value="Genomic_DNA"/>
</dbReference>
<organism evidence="1 2">
    <name type="scientific">Punica granatum</name>
    <name type="common">Pomegranate</name>
    <dbReference type="NCBI Taxonomy" id="22663"/>
    <lineage>
        <taxon>Eukaryota</taxon>
        <taxon>Viridiplantae</taxon>
        <taxon>Streptophyta</taxon>
        <taxon>Embryophyta</taxon>
        <taxon>Tracheophyta</taxon>
        <taxon>Spermatophyta</taxon>
        <taxon>Magnoliopsida</taxon>
        <taxon>eudicotyledons</taxon>
        <taxon>Gunneridae</taxon>
        <taxon>Pentapetalae</taxon>
        <taxon>rosids</taxon>
        <taxon>malvids</taxon>
        <taxon>Myrtales</taxon>
        <taxon>Lythraceae</taxon>
        <taxon>Punica</taxon>
    </lineage>
</organism>